<accession>A0A9X2JHQ8</accession>
<name>A0A9X2JHQ8_9BACT</name>
<dbReference type="SUPFAM" id="SSF55469">
    <property type="entry name" value="FMN-dependent nitroreductase-like"/>
    <property type="match status" value="1"/>
</dbReference>
<protein>
    <submittedName>
        <fullName evidence="2">Nitroreductase family protein</fullName>
    </submittedName>
</protein>
<dbReference type="GO" id="GO:0016491">
    <property type="term" value="F:oxidoreductase activity"/>
    <property type="evidence" value="ECO:0007669"/>
    <property type="project" value="InterPro"/>
</dbReference>
<keyword evidence="3" id="KW-1185">Reference proteome</keyword>
<evidence type="ECO:0000313" key="3">
    <source>
        <dbReference type="Proteomes" id="UP001155241"/>
    </source>
</evidence>
<dbReference type="Pfam" id="PF00881">
    <property type="entry name" value="Nitroreductase"/>
    <property type="match status" value="1"/>
</dbReference>
<sequence>MNLESLQSTIAARHTLKVLADPEQPWDLPAPEVRTQVAELLEAASCAPFHYPADKSHRTEPLSSPVPWRFHALDGAHCRQLLARLKAEQIESGNIAKMLAAADAVVVVTWLPDPQDPPLEIQQYAATQRNMEHIAGASAATQNLLLLATAAGWNSYWSSGGVFRTEQVYQWTGIDPREVLLGAVFLFPEDTQSVPTKAGANRDSKGPAEAWSRWVEVEG</sequence>
<gene>
    <name evidence="2" type="ORF">NG895_20570</name>
</gene>
<dbReference type="InterPro" id="IPR029479">
    <property type="entry name" value="Nitroreductase"/>
</dbReference>
<dbReference type="PANTHER" id="PTHR43821">
    <property type="entry name" value="NAD(P)H NITROREDUCTASE YDJA-RELATED"/>
    <property type="match status" value="1"/>
</dbReference>
<dbReference type="PANTHER" id="PTHR43821:SF1">
    <property type="entry name" value="NAD(P)H NITROREDUCTASE YDJA-RELATED"/>
    <property type="match status" value="1"/>
</dbReference>
<reference evidence="2" key="1">
    <citation type="submission" date="2022-06" db="EMBL/GenBank/DDBJ databases">
        <title>Aeoliella straminimaris, a novel planctomycete from sediments.</title>
        <authorList>
            <person name="Vitorino I.R."/>
            <person name="Lage O.M."/>
        </authorList>
    </citation>
    <scope>NUCLEOTIDE SEQUENCE</scope>
    <source>
        <strain evidence="2">ICT_H6.2</strain>
    </source>
</reference>
<dbReference type="AlphaFoldDB" id="A0A9X2JHQ8"/>
<dbReference type="Gene3D" id="3.40.109.10">
    <property type="entry name" value="NADH Oxidase"/>
    <property type="match status" value="1"/>
</dbReference>
<dbReference type="EMBL" id="JAMXLR010000072">
    <property type="protein sequence ID" value="MCO6046300.1"/>
    <property type="molecule type" value="Genomic_DNA"/>
</dbReference>
<comment type="caution">
    <text evidence="2">The sequence shown here is derived from an EMBL/GenBank/DDBJ whole genome shotgun (WGS) entry which is preliminary data.</text>
</comment>
<dbReference type="InterPro" id="IPR052530">
    <property type="entry name" value="NAD(P)H_nitroreductase"/>
</dbReference>
<evidence type="ECO:0000313" key="2">
    <source>
        <dbReference type="EMBL" id="MCO6046300.1"/>
    </source>
</evidence>
<feature type="domain" description="Nitroreductase" evidence="1">
    <location>
        <begin position="36"/>
        <end position="184"/>
    </location>
</feature>
<dbReference type="Proteomes" id="UP001155241">
    <property type="component" value="Unassembled WGS sequence"/>
</dbReference>
<dbReference type="InterPro" id="IPR000415">
    <property type="entry name" value="Nitroreductase-like"/>
</dbReference>
<dbReference type="RefSeq" id="WP_252854414.1">
    <property type="nucleotide sequence ID" value="NZ_JAMXLR010000072.1"/>
</dbReference>
<proteinExistence type="predicted"/>
<organism evidence="2 3">
    <name type="scientific">Aeoliella straminimaris</name>
    <dbReference type="NCBI Taxonomy" id="2954799"/>
    <lineage>
        <taxon>Bacteria</taxon>
        <taxon>Pseudomonadati</taxon>
        <taxon>Planctomycetota</taxon>
        <taxon>Planctomycetia</taxon>
        <taxon>Pirellulales</taxon>
        <taxon>Lacipirellulaceae</taxon>
        <taxon>Aeoliella</taxon>
    </lineage>
</organism>
<evidence type="ECO:0000259" key="1">
    <source>
        <dbReference type="Pfam" id="PF00881"/>
    </source>
</evidence>